<feature type="signal peptide" evidence="1">
    <location>
        <begin position="1"/>
        <end position="22"/>
    </location>
</feature>
<gene>
    <name evidence="2" type="ORF">GWO68_16530</name>
</gene>
<dbReference type="InterPro" id="IPR038636">
    <property type="entry name" value="Wzi_sf"/>
</dbReference>
<comment type="caution">
    <text evidence="2">The sequence shown here is derived from an EMBL/GenBank/DDBJ whole genome shotgun (WGS) entry which is preliminary data.</text>
</comment>
<keyword evidence="3" id="KW-1185">Reference proteome</keyword>
<reference evidence="2 3" key="1">
    <citation type="submission" date="2020-01" db="EMBL/GenBank/DDBJ databases">
        <authorList>
            <person name="Kim M.K."/>
        </authorList>
    </citation>
    <scope>NUCLEOTIDE SEQUENCE [LARGE SCALE GENOMIC DNA]</scope>
    <source>
        <strain evidence="2 3">BT213</strain>
    </source>
</reference>
<evidence type="ECO:0000256" key="1">
    <source>
        <dbReference type="SAM" id="SignalP"/>
    </source>
</evidence>
<keyword evidence="1" id="KW-0732">Signal</keyword>
<proteinExistence type="predicted"/>
<dbReference type="AlphaFoldDB" id="A0A6B2HC17"/>
<name>A0A6B2HC17_9BACT</name>
<protein>
    <recommendedName>
        <fullName evidence="4">Capsule assembly Wzi family protein</fullName>
    </recommendedName>
</protein>
<dbReference type="EMBL" id="JAAEAA010000029">
    <property type="protein sequence ID" value="NDK57532.1"/>
    <property type="molecule type" value="Genomic_DNA"/>
</dbReference>
<dbReference type="Gene3D" id="2.40.160.130">
    <property type="entry name" value="Capsule assembly protein Wzi"/>
    <property type="match status" value="1"/>
</dbReference>
<evidence type="ECO:0000313" key="3">
    <source>
        <dbReference type="Proteomes" id="UP000478546"/>
    </source>
</evidence>
<dbReference type="Proteomes" id="UP000478546">
    <property type="component" value="Unassembled WGS sequence"/>
</dbReference>
<sequence>MKHIACLLLMLLGLASSTTLQAQDTYVPYDPDIYRLIDRYQILYGNEPNGNQQQGLHPAVRPYGRKDVAELAEISARNTQTTVDKFNTDYLLNDNWNYTTQENNTSARPIFNRFYENQTDLYHYEGRDFTLRVSPVLHLELGKDNQSDGIRYTNTRGVQVEGVIDDRLSFYTFIAETQVKFPEYVNRRIVQENVVPHEGWWKRFKGDGYDFLNARGYLNYNLTKHVEIQLGHDRHFIGNGYRSLIYSDYAPPSFFLKLNTQVWRIHYMNLFQELTAKYRRLSQDVLFDKKYMAFHRLVVQVTDNFDLGISETVIFGRRKGRFELQYLNPIIFYRSIEQAIGSEDNVTLAADFRWNIWNRVQLYGQLMLDEFLLNEVKAGNGWWANKQAGQIGAKYINALGVNNLDLQGELNIIRPYTYQHLDNYRNLQHFNQPLAHPTGANLYELIGVVRYQPLPRLNLTGKAIYTKFGQDEYSATDTINWGGNVNLPYTLRPTDYGHKIAQGNTTNQLHLDLTASFQLRHNVFVDLKQIIRRTDAEINSMDLNTTLSSVAFRWNIPQRLHEF</sequence>
<organism evidence="2 3">
    <name type="scientific">Pontibacter fetidus</name>
    <dbReference type="NCBI Taxonomy" id="2700082"/>
    <lineage>
        <taxon>Bacteria</taxon>
        <taxon>Pseudomonadati</taxon>
        <taxon>Bacteroidota</taxon>
        <taxon>Cytophagia</taxon>
        <taxon>Cytophagales</taxon>
        <taxon>Hymenobacteraceae</taxon>
        <taxon>Pontibacter</taxon>
    </lineage>
</organism>
<evidence type="ECO:0000313" key="2">
    <source>
        <dbReference type="EMBL" id="NDK57532.1"/>
    </source>
</evidence>
<accession>A0A6B2HC17</accession>
<dbReference type="RefSeq" id="WP_162347591.1">
    <property type="nucleotide sequence ID" value="NZ_JAAEAA010000029.1"/>
</dbReference>
<evidence type="ECO:0008006" key="4">
    <source>
        <dbReference type="Google" id="ProtNLM"/>
    </source>
</evidence>
<feature type="chain" id="PRO_5025594914" description="Capsule assembly Wzi family protein" evidence="1">
    <location>
        <begin position="23"/>
        <end position="563"/>
    </location>
</feature>